<sequence length="337" mass="36740">MSVFGQVWLWSVAAFVIGALLTWVLLVRPAQSRVKQLERQLAAVAAQQRPASPPRHEPTRDFAPPPAPPTRTFAPVDPIPAEPPAPEPEPTGFHHREPEPEPPRVEPEPEPSPTGFHRYEPEPEPQPYYSDLTLSQPDPEPEPEPEPERDTTYLPAEPSEPEPAATTSLFTPATEVEEPQPYREDDTPPEPEPESAAEATQILPKRQAGEFSIAGGFDPPQPIEPSMRTVERREPSNGHSGSLFEPAVQPNSAEAPPPPPARSFDDDTSSVPPGPFGPGSAMPLPGGGRPADDFGVKASVTALRYCTEESPQFPRMVAEVWFRTAADAERVGFRPLT</sequence>
<protein>
    <submittedName>
        <fullName evidence="3">Uncharacterized protein</fullName>
    </submittedName>
</protein>
<keyword evidence="2" id="KW-1133">Transmembrane helix</keyword>
<feature type="compositionally biased region" description="Basic and acidic residues" evidence="1">
    <location>
        <begin position="92"/>
        <end position="107"/>
    </location>
</feature>
<dbReference type="AlphaFoldDB" id="A0A4Q7JD22"/>
<keyword evidence="4" id="KW-1185">Reference proteome</keyword>
<dbReference type="RefSeq" id="WP_130474957.1">
    <property type="nucleotide sequence ID" value="NZ_SFCC01000004.1"/>
</dbReference>
<name>A0A4Q7JD22_9PSEU</name>
<proteinExistence type="predicted"/>
<keyword evidence="2" id="KW-0472">Membrane</keyword>
<reference evidence="3 4" key="1">
    <citation type="submission" date="2019-02" db="EMBL/GenBank/DDBJ databases">
        <title>Draft genome sequence of Amycolatopsis sp. 8-3EHSu isolated from roots of Suaeda maritima.</title>
        <authorList>
            <person name="Duangmal K."/>
            <person name="Chantavorakit T."/>
        </authorList>
    </citation>
    <scope>NUCLEOTIDE SEQUENCE [LARGE SCALE GENOMIC DNA]</scope>
    <source>
        <strain evidence="3 4">8-3EHSu</strain>
    </source>
</reference>
<evidence type="ECO:0000256" key="1">
    <source>
        <dbReference type="SAM" id="MobiDB-lite"/>
    </source>
</evidence>
<dbReference type="OrthoDB" id="3700401at2"/>
<comment type="caution">
    <text evidence="3">The sequence shown here is derived from an EMBL/GenBank/DDBJ whole genome shotgun (WGS) entry which is preliminary data.</text>
</comment>
<evidence type="ECO:0000313" key="3">
    <source>
        <dbReference type="EMBL" id="RZQ64244.1"/>
    </source>
</evidence>
<gene>
    <name evidence="3" type="ORF">EWH70_09695</name>
</gene>
<evidence type="ECO:0000256" key="2">
    <source>
        <dbReference type="SAM" id="Phobius"/>
    </source>
</evidence>
<feature type="transmembrane region" description="Helical" evidence="2">
    <location>
        <begin position="6"/>
        <end position="27"/>
    </location>
</feature>
<keyword evidence="2" id="KW-0812">Transmembrane</keyword>
<dbReference type="EMBL" id="SFCC01000004">
    <property type="protein sequence ID" value="RZQ64244.1"/>
    <property type="molecule type" value="Genomic_DNA"/>
</dbReference>
<feature type="compositionally biased region" description="Pro residues" evidence="1">
    <location>
        <begin position="77"/>
        <end position="89"/>
    </location>
</feature>
<evidence type="ECO:0000313" key="4">
    <source>
        <dbReference type="Proteomes" id="UP000292003"/>
    </source>
</evidence>
<dbReference type="Proteomes" id="UP000292003">
    <property type="component" value="Unassembled WGS sequence"/>
</dbReference>
<organism evidence="3 4">
    <name type="scientific">Amycolatopsis suaedae</name>
    <dbReference type="NCBI Taxonomy" id="2510978"/>
    <lineage>
        <taxon>Bacteria</taxon>
        <taxon>Bacillati</taxon>
        <taxon>Actinomycetota</taxon>
        <taxon>Actinomycetes</taxon>
        <taxon>Pseudonocardiales</taxon>
        <taxon>Pseudonocardiaceae</taxon>
        <taxon>Amycolatopsis</taxon>
    </lineage>
</organism>
<feature type="region of interest" description="Disordered" evidence="1">
    <location>
        <begin position="45"/>
        <end position="294"/>
    </location>
</feature>
<accession>A0A4Q7JD22</accession>